<dbReference type="PANTHER" id="PTHR23349">
    <property type="entry name" value="BASIC HELIX-LOOP-HELIX TRANSCRIPTION FACTOR, TWIST"/>
    <property type="match status" value="1"/>
</dbReference>
<organism evidence="2 3">
    <name type="scientific">Crotalus adamanteus</name>
    <name type="common">Eastern diamondback rattlesnake</name>
    <dbReference type="NCBI Taxonomy" id="8729"/>
    <lineage>
        <taxon>Eukaryota</taxon>
        <taxon>Metazoa</taxon>
        <taxon>Chordata</taxon>
        <taxon>Craniata</taxon>
        <taxon>Vertebrata</taxon>
        <taxon>Euteleostomi</taxon>
        <taxon>Lepidosauria</taxon>
        <taxon>Squamata</taxon>
        <taxon>Bifurcata</taxon>
        <taxon>Unidentata</taxon>
        <taxon>Episquamata</taxon>
        <taxon>Toxicofera</taxon>
        <taxon>Serpentes</taxon>
        <taxon>Colubroidea</taxon>
        <taxon>Viperidae</taxon>
        <taxon>Crotalinae</taxon>
        <taxon>Crotalus</taxon>
    </lineage>
</organism>
<dbReference type="InterPro" id="IPR036638">
    <property type="entry name" value="HLH_DNA-bd_sf"/>
</dbReference>
<dbReference type="InterPro" id="IPR050283">
    <property type="entry name" value="E-box_TF_Regulators"/>
</dbReference>
<dbReference type="Gene3D" id="4.10.280.10">
    <property type="entry name" value="Helix-loop-helix DNA-binding domain"/>
    <property type="match status" value="1"/>
</dbReference>
<feature type="domain" description="BHLH" evidence="1">
    <location>
        <begin position="2"/>
        <end position="24"/>
    </location>
</feature>
<dbReference type="Pfam" id="PF00010">
    <property type="entry name" value="HLH"/>
    <property type="match status" value="1"/>
</dbReference>
<accession>A0AAW1B4H9</accession>
<dbReference type="GO" id="GO:0000977">
    <property type="term" value="F:RNA polymerase II transcription regulatory region sequence-specific DNA binding"/>
    <property type="evidence" value="ECO:0007669"/>
    <property type="project" value="TreeGrafter"/>
</dbReference>
<reference evidence="2 3" key="1">
    <citation type="journal article" date="2024" name="Proc. Natl. Acad. Sci. U.S.A.">
        <title>The genetic regulatory architecture and epigenomic basis for age-related changes in rattlesnake venom.</title>
        <authorList>
            <person name="Hogan M.P."/>
            <person name="Holding M.L."/>
            <person name="Nystrom G.S."/>
            <person name="Colston T.J."/>
            <person name="Bartlett D.A."/>
            <person name="Mason A.J."/>
            <person name="Ellsworth S.A."/>
            <person name="Rautsaw R.M."/>
            <person name="Lawrence K.C."/>
            <person name="Strickland J.L."/>
            <person name="He B."/>
            <person name="Fraser P."/>
            <person name="Margres M.J."/>
            <person name="Gilbert D.M."/>
            <person name="Gibbs H.L."/>
            <person name="Parkinson C.L."/>
            <person name="Rokyta D.R."/>
        </authorList>
    </citation>
    <scope>NUCLEOTIDE SEQUENCE [LARGE SCALE GENOMIC DNA]</scope>
    <source>
        <strain evidence="2">DRR0105</strain>
    </source>
</reference>
<sequence length="79" mass="8709">MPPDNKLSKLDMLRLASSYIAHLRQLLQEDCYEKGYVHPVNLRASFGGTLACWTSSVSPIGVLTLRFVTTVCSLFGGSF</sequence>
<dbReference type="SUPFAM" id="SSF47459">
    <property type="entry name" value="HLH, helix-loop-helix DNA-binding domain"/>
    <property type="match status" value="1"/>
</dbReference>
<name>A0AAW1B4H9_CROAD</name>
<keyword evidence="3" id="KW-1185">Reference proteome</keyword>
<dbReference type="AlphaFoldDB" id="A0AAW1B4H9"/>
<dbReference type="Proteomes" id="UP001474421">
    <property type="component" value="Unassembled WGS sequence"/>
</dbReference>
<proteinExistence type="predicted"/>
<evidence type="ECO:0000259" key="1">
    <source>
        <dbReference type="Pfam" id="PF00010"/>
    </source>
</evidence>
<dbReference type="PANTHER" id="PTHR23349:SF62">
    <property type="entry name" value="MUSCULIN"/>
    <property type="match status" value="1"/>
</dbReference>
<evidence type="ECO:0000313" key="3">
    <source>
        <dbReference type="Proteomes" id="UP001474421"/>
    </source>
</evidence>
<dbReference type="GO" id="GO:0046983">
    <property type="term" value="F:protein dimerization activity"/>
    <property type="evidence" value="ECO:0007669"/>
    <property type="project" value="InterPro"/>
</dbReference>
<dbReference type="GO" id="GO:0000981">
    <property type="term" value="F:DNA-binding transcription factor activity, RNA polymerase II-specific"/>
    <property type="evidence" value="ECO:0007669"/>
    <property type="project" value="TreeGrafter"/>
</dbReference>
<dbReference type="EMBL" id="JAOTOJ010000008">
    <property type="protein sequence ID" value="KAK9396486.1"/>
    <property type="molecule type" value="Genomic_DNA"/>
</dbReference>
<dbReference type="InterPro" id="IPR011598">
    <property type="entry name" value="bHLH_dom"/>
</dbReference>
<protein>
    <submittedName>
        <fullName evidence="2">Musculin</fullName>
    </submittedName>
</protein>
<dbReference type="GO" id="GO:0007519">
    <property type="term" value="P:skeletal muscle tissue development"/>
    <property type="evidence" value="ECO:0007669"/>
    <property type="project" value="TreeGrafter"/>
</dbReference>
<gene>
    <name evidence="2" type="ORF">NXF25_019847</name>
</gene>
<comment type="caution">
    <text evidence="2">The sequence shown here is derived from an EMBL/GenBank/DDBJ whole genome shotgun (WGS) entry which is preliminary data.</text>
</comment>
<evidence type="ECO:0000313" key="2">
    <source>
        <dbReference type="EMBL" id="KAK9396486.1"/>
    </source>
</evidence>